<evidence type="ECO:0000256" key="2">
    <source>
        <dbReference type="SAM" id="Phobius"/>
    </source>
</evidence>
<keyword evidence="2" id="KW-1133">Transmembrane helix</keyword>
<dbReference type="InterPro" id="IPR046672">
    <property type="entry name" value="DUF6542"/>
</dbReference>
<keyword evidence="5" id="KW-1185">Reference proteome</keyword>
<protein>
    <submittedName>
        <fullName evidence="4">DUF6542 domain-containing protein</fullName>
    </submittedName>
</protein>
<feature type="compositionally biased region" description="Basic and acidic residues" evidence="1">
    <location>
        <begin position="1"/>
        <end position="15"/>
    </location>
</feature>
<feature type="domain" description="DUF6542" evidence="3">
    <location>
        <begin position="62"/>
        <end position="173"/>
    </location>
</feature>
<dbReference type="RefSeq" id="WP_378036361.1">
    <property type="nucleotide sequence ID" value="NZ_JBHSIV010000011.1"/>
</dbReference>
<accession>A0ABV9YN81</accession>
<evidence type="ECO:0000313" key="5">
    <source>
        <dbReference type="Proteomes" id="UP001595947"/>
    </source>
</evidence>
<evidence type="ECO:0000256" key="1">
    <source>
        <dbReference type="SAM" id="MobiDB-lite"/>
    </source>
</evidence>
<feature type="transmembrane region" description="Helical" evidence="2">
    <location>
        <begin position="60"/>
        <end position="81"/>
    </location>
</feature>
<keyword evidence="2" id="KW-0472">Membrane</keyword>
<name>A0ABV9YN81_9PSEU</name>
<dbReference type="EMBL" id="JBHSIV010000011">
    <property type="protein sequence ID" value="MFC5063010.1"/>
    <property type="molecule type" value="Genomic_DNA"/>
</dbReference>
<dbReference type="Pfam" id="PF20177">
    <property type="entry name" value="DUF6542"/>
    <property type="match status" value="1"/>
</dbReference>
<feature type="compositionally biased region" description="Low complexity" evidence="1">
    <location>
        <begin position="20"/>
        <end position="41"/>
    </location>
</feature>
<feature type="transmembrane region" description="Helical" evidence="2">
    <location>
        <begin position="87"/>
        <end position="109"/>
    </location>
</feature>
<comment type="caution">
    <text evidence="4">The sequence shown here is derived from an EMBL/GenBank/DDBJ whole genome shotgun (WGS) entry which is preliminary data.</text>
</comment>
<evidence type="ECO:0000259" key="3">
    <source>
        <dbReference type="Pfam" id="PF20177"/>
    </source>
</evidence>
<keyword evidence="2" id="KW-0812">Transmembrane</keyword>
<sequence length="192" mass="20244">MADRWDPRPGDDAGRRPGPARWSSGSFSRGARRSGGAVAERPPAEPARPRQSGRFAVGPGYPWPLLSAVALVVVVLLAWFLQHRAGLLGLLFPVGYLVVCVLAVCAARPDGLVVPALQPPVLAFLALVVATILAGDASSTTMFALGVFAPLAQLFWWMLVALVACVLLGFLRHRDANPGFSLRTALRGGGNA</sequence>
<proteinExistence type="predicted"/>
<dbReference type="Proteomes" id="UP001595947">
    <property type="component" value="Unassembled WGS sequence"/>
</dbReference>
<reference evidence="5" key="1">
    <citation type="journal article" date="2019" name="Int. J. Syst. Evol. Microbiol.">
        <title>The Global Catalogue of Microorganisms (GCM) 10K type strain sequencing project: providing services to taxonomists for standard genome sequencing and annotation.</title>
        <authorList>
            <consortium name="The Broad Institute Genomics Platform"/>
            <consortium name="The Broad Institute Genome Sequencing Center for Infectious Disease"/>
            <person name="Wu L."/>
            <person name="Ma J."/>
        </authorList>
    </citation>
    <scope>NUCLEOTIDE SEQUENCE [LARGE SCALE GENOMIC DNA]</scope>
    <source>
        <strain evidence="5">CGMCC 4.7093</strain>
    </source>
</reference>
<organism evidence="4 5">
    <name type="scientific">Actinomycetospora atypica</name>
    <dbReference type="NCBI Taxonomy" id="1290095"/>
    <lineage>
        <taxon>Bacteria</taxon>
        <taxon>Bacillati</taxon>
        <taxon>Actinomycetota</taxon>
        <taxon>Actinomycetes</taxon>
        <taxon>Pseudonocardiales</taxon>
        <taxon>Pseudonocardiaceae</taxon>
        <taxon>Actinomycetospora</taxon>
    </lineage>
</organism>
<feature type="transmembrane region" description="Helical" evidence="2">
    <location>
        <begin position="121"/>
        <end position="148"/>
    </location>
</feature>
<feature type="transmembrane region" description="Helical" evidence="2">
    <location>
        <begin position="154"/>
        <end position="171"/>
    </location>
</feature>
<evidence type="ECO:0000313" key="4">
    <source>
        <dbReference type="EMBL" id="MFC5063010.1"/>
    </source>
</evidence>
<feature type="region of interest" description="Disordered" evidence="1">
    <location>
        <begin position="1"/>
        <end position="51"/>
    </location>
</feature>
<gene>
    <name evidence="4" type="ORF">ACFPBZ_12400</name>
</gene>